<sequence length="349" mass="38938">MKSNPLRTTVIGSYPFPGWLEFASQNLDQFGPVDILEMQEDASVAAVRDQVAAGLDVITDGEQTRLDFNLSFYGYLHGIDLESSPPRRWGPPAHDQRGKHDIIDTLSAPNGLGAVEEFQRLQQIAADIVPDSVTLKASIPGPFTLSGRLNPNKQYPDRYAITEALLPMVRDEVTRLVEVGCKEICVDEPSMSCYAHKEDTRRFVDIFNRTIEPIVGKTRVCMHMCFGNFKGRSVGGKRPECMFPDFLDMKVNEMHLEMATLNFAPLELIKQVTDAGIDAAVGIVDVKSYYIETPEDIANRVRACLKYSPADQLVFAPDCGLSQTARWASRQKLANMVHGCRRVREELGL</sequence>
<dbReference type="EMBL" id="SJPJ01000001">
    <property type="protein sequence ID" value="TWT79318.1"/>
    <property type="molecule type" value="Genomic_DNA"/>
</dbReference>
<evidence type="ECO:0000313" key="5">
    <source>
        <dbReference type="EMBL" id="TWT79318.1"/>
    </source>
</evidence>
<gene>
    <name evidence="5" type="primary">xecA1</name>
    <name evidence="5" type="ORF">CA13_07170</name>
</gene>
<protein>
    <submittedName>
        <fullName evidence="5">2-hydroxypropyl-CoM lyase</fullName>
        <ecNumber evidence="5">4.4.1.23</ecNumber>
    </submittedName>
</protein>
<dbReference type="CDD" id="cd03311">
    <property type="entry name" value="CIMS_C_terminal_like"/>
    <property type="match status" value="1"/>
</dbReference>
<keyword evidence="2" id="KW-0479">Metal-binding</keyword>
<dbReference type="Gene3D" id="3.20.20.210">
    <property type="match status" value="1"/>
</dbReference>
<evidence type="ECO:0000256" key="1">
    <source>
        <dbReference type="ARBA" id="ARBA00001947"/>
    </source>
</evidence>
<keyword evidence="3" id="KW-0862">Zinc</keyword>
<dbReference type="InterPro" id="IPR002629">
    <property type="entry name" value="Met_Synth_C/arc"/>
</dbReference>
<keyword evidence="6" id="KW-1185">Reference proteome</keyword>
<organism evidence="5 6">
    <name type="scientific">Novipirellula herctigrandis</name>
    <dbReference type="NCBI Taxonomy" id="2527986"/>
    <lineage>
        <taxon>Bacteria</taxon>
        <taxon>Pseudomonadati</taxon>
        <taxon>Planctomycetota</taxon>
        <taxon>Planctomycetia</taxon>
        <taxon>Pirellulales</taxon>
        <taxon>Pirellulaceae</taxon>
        <taxon>Novipirellula</taxon>
    </lineage>
</organism>
<dbReference type="GO" id="GO:0009086">
    <property type="term" value="P:methionine biosynthetic process"/>
    <property type="evidence" value="ECO:0007669"/>
    <property type="project" value="InterPro"/>
</dbReference>
<dbReference type="AlphaFoldDB" id="A0A5C5YWC0"/>
<comment type="cofactor">
    <cofactor evidence="1">
        <name>Zn(2+)</name>
        <dbReference type="ChEBI" id="CHEBI:29105"/>
    </cofactor>
</comment>
<dbReference type="GO" id="GO:0003871">
    <property type="term" value="F:5-methyltetrahydropteroyltriglutamate-homocysteine S-methyltransferase activity"/>
    <property type="evidence" value="ECO:0007669"/>
    <property type="project" value="InterPro"/>
</dbReference>
<dbReference type="Pfam" id="PF01717">
    <property type="entry name" value="Meth_synt_2"/>
    <property type="match status" value="1"/>
</dbReference>
<name>A0A5C5YWC0_9BACT</name>
<dbReference type="OrthoDB" id="244285at2"/>
<dbReference type="InterPro" id="IPR038071">
    <property type="entry name" value="UROD/MetE-like_sf"/>
</dbReference>
<keyword evidence="5" id="KW-0456">Lyase</keyword>
<dbReference type="GO" id="GO:0050555">
    <property type="term" value="F:2-hydroxypropyl-CoM lyase activity"/>
    <property type="evidence" value="ECO:0007669"/>
    <property type="project" value="UniProtKB-EC"/>
</dbReference>
<evidence type="ECO:0000256" key="2">
    <source>
        <dbReference type="ARBA" id="ARBA00022723"/>
    </source>
</evidence>
<dbReference type="EC" id="4.4.1.23" evidence="5"/>
<reference evidence="5 6" key="1">
    <citation type="submission" date="2019-02" db="EMBL/GenBank/DDBJ databases">
        <title>Deep-cultivation of Planctomycetes and their phenomic and genomic characterization uncovers novel biology.</title>
        <authorList>
            <person name="Wiegand S."/>
            <person name="Jogler M."/>
            <person name="Boedeker C."/>
            <person name="Pinto D."/>
            <person name="Vollmers J."/>
            <person name="Rivas-Marin E."/>
            <person name="Kohn T."/>
            <person name="Peeters S.H."/>
            <person name="Heuer A."/>
            <person name="Rast P."/>
            <person name="Oberbeckmann S."/>
            <person name="Bunk B."/>
            <person name="Jeske O."/>
            <person name="Meyerdierks A."/>
            <person name="Storesund J.E."/>
            <person name="Kallscheuer N."/>
            <person name="Luecker S."/>
            <person name="Lage O.M."/>
            <person name="Pohl T."/>
            <person name="Merkel B.J."/>
            <person name="Hornburger P."/>
            <person name="Mueller R.-W."/>
            <person name="Bruemmer F."/>
            <person name="Labrenz M."/>
            <person name="Spormann A.M."/>
            <person name="Op Den Camp H."/>
            <person name="Overmann J."/>
            <person name="Amann R."/>
            <person name="Jetten M.S.M."/>
            <person name="Mascher T."/>
            <person name="Medema M.H."/>
            <person name="Devos D.P."/>
            <person name="Kaster A.-K."/>
            <person name="Ovreas L."/>
            <person name="Rohde M."/>
            <person name="Galperin M.Y."/>
            <person name="Jogler C."/>
        </authorList>
    </citation>
    <scope>NUCLEOTIDE SEQUENCE [LARGE SCALE GENOMIC DNA]</scope>
    <source>
        <strain evidence="5 6">CA13</strain>
    </source>
</reference>
<feature type="domain" description="Cobalamin-independent methionine synthase MetE C-terminal/archaeal" evidence="4">
    <location>
        <begin position="7"/>
        <end position="338"/>
    </location>
</feature>
<dbReference type="SUPFAM" id="SSF51726">
    <property type="entry name" value="UROD/MetE-like"/>
    <property type="match status" value="1"/>
</dbReference>
<accession>A0A5C5YWC0</accession>
<proteinExistence type="predicted"/>
<evidence type="ECO:0000256" key="3">
    <source>
        <dbReference type="ARBA" id="ARBA00022833"/>
    </source>
</evidence>
<comment type="caution">
    <text evidence="5">The sequence shown here is derived from an EMBL/GenBank/DDBJ whole genome shotgun (WGS) entry which is preliminary data.</text>
</comment>
<evidence type="ECO:0000259" key="4">
    <source>
        <dbReference type="Pfam" id="PF01717"/>
    </source>
</evidence>
<dbReference type="Proteomes" id="UP000315010">
    <property type="component" value="Unassembled WGS sequence"/>
</dbReference>
<dbReference type="RefSeq" id="WP_146394564.1">
    <property type="nucleotide sequence ID" value="NZ_SJPJ01000001.1"/>
</dbReference>
<dbReference type="GO" id="GO:0008270">
    <property type="term" value="F:zinc ion binding"/>
    <property type="evidence" value="ECO:0007669"/>
    <property type="project" value="InterPro"/>
</dbReference>
<evidence type="ECO:0000313" key="6">
    <source>
        <dbReference type="Proteomes" id="UP000315010"/>
    </source>
</evidence>
<dbReference type="PANTHER" id="PTHR30519">
    <property type="entry name" value="5-METHYLTETRAHYDROPTEROYLTRIGLUTAMATE--HOMOCYSTEINE METHYLTRANSFERASE"/>
    <property type="match status" value="1"/>
</dbReference>